<keyword evidence="3" id="KW-1185">Reference proteome</keyword>
<sequence length="137" mass="14589">MAKIISRSSTVASDVRPTLLGCQATLISTVRGDLINGWETLSHGSWYTYSYTSILRLGLTAGDTPDAPHEHLGTQGPSTPPSTLPTSSKARAIKERAHLGSPGRGLETFSGVTPREAPEHLRHGEELRDRGSNVSSG</sequence>
<dbReference type="Proteomes" id="UP000250235">
    <property type="component" value="Unassembled WGS sequence"/>
</dbReference>
<proteinExistence type="predicted"/>
<organism evidence="2 3">
    <name type="scientific">Dorcoceras hygrometricum</name>
    <dbReference type="NCBI Taxonomy" id="472368"/>
    <lineage>
        <taxon>Eukaryota</taxon>
        <taxon>Viridiplantae</taxon>
        <taxon>Streptophyta</taxon>
        <taxon>Embryophyta</taxon>
        <taxon>Tracheophyta</taxon>
        <taxon>Spermatophyta</taxon>
        <taxon>Magnoliopsida</taxon>
        <taxon>eudicotyledons</taxon>
        <taxon>Gunneridae</taxon>
        <taxon>Pentapetalae</taxon>
        <taxon>asterids</taxon>
        <taxon>lamiids</taxon>
        <taxon>Lamiales</taxon>
        <taxon>Gesneriaceae</taxon>
        <taxon>Didymocarpoideae</taxon>
        <taxon>Trichosporeae</taxon>
        <taxon>Loxocarpinae</taxon>
        <taxon>Dorcoceras</taxon>
    </lineage>
</organism>
<reference evidence="2 3" key="1">
    <citation type="journal article" date="2015" name="Proc. Natl. Acad. Sci. U.S.A.">
        <title>The resurrection genome of Boea hygrometrica: A blueprint for survival of dehydration.</title>
        <authorList>
            <person name="Xiao L."/>
            <person name="Yang G."/>
            <person name="Zhang L."/>
            <person name="Yang X."/>
            <person name="Zhao S."/>
            <person name="Ji Z."/>
            <person name="Zhou Q."/>
            <person name="Hu M."/>
            <person name="Wang Y."/>
            <person name="Chen M."/>
            <person name="Xu Y."/>
            <person name="Jin H."/>
            <person name="Xiao X."/>
            <person name="Hu G."/>
            <person name="Bao F."/>
            <person name="Hu Y."/>
            <person name="Wan P."/>
            <person name="Li L."/>
            <person name="Deng X."/>
            <person name="Kuang T."/>
            <person name="Xiang C."/>
            <person name="Zhu J.K."/>
            <person name="Oliver M.J."/>
            <person name="He Y."/>
        </authorList>
    </citation>
    <scope>NUCLEOTIDE SEQUENCE [LARGE SCALE GENOMIC DNA]</scope>
    <source>
        <strain evidence="3">cv. XS01</strain>
    </source>
</reference>
<dbReference type="AlphaFoldDB" id="A0A2Z7D906"/>
<gene>
    <name evidence="2" type="ORF">F511_24643</name>
</gene>
<accession>A0A2Z7D906</accession>
<name>A0A2Z7D906_9LAMI</name>
<feature type="compositionally biased region" description="Basic and acidic residues" evidence="1">
    <location>
        <begin position="116"/>
        <end position="131"/>
    </location>
</feature>
<evidence type="ECO:0000256" key="1">
    <source>
        <dbReference type="SAM" id="MobiDB-lite"/>
    </source>
</evidence>
<dbReference type="EMBL" id="KQ988230">
    <property type="protein sequence ID" value="KZV56178.1"/>
    <property type="molecule type" value="Genomic_DNA"/>
</dbReference>
<feature type="region of interest" description="Disordered" evidence="1">
    <location>
        <begin position="60"/>
        <end position="137"/>
    </location>
</feature>
<protein>
    <submittedName>
        <fullName evidence="2">Uncharacterized protein</fullName>
    </submittedName>
</protein>
<evidence type="ECO:0000313" key="3">
    <source>
        <dbReference type="Proteomes" id="UP000250235"/>
    </source>
</evidence>
<evidence type="ECO:0000313" key="2">
    <source>
        <dbReference type="EMBL" id="KZV56178.1"/>
    </source>
</evidence>